<feature type="modified residue" description="Phosphohistidine" evidence="1">
    <location>
        <position position="46"/>
    </location>
</feature>
<dbReference type="PANTHER" id="PTHR43395">
    <property type="entry name" value="SENSOR HISTIDINE KINASE CHEA"/>
    <property type="match status" value="1"/>
</dbReference>
<keyword evidence="6" id="KW-1185">Reference proteome</keyword>
<organism evidence="5 6">
    <name type="scientific">Funiculus sociatus GB2-A5</name>
    <dbReference type="NCBI Taxonomy" id="2933946"/>
    <lineage>
        <taxon>Bacteria</taxon>
        <taxon>Bacillati</taxon>
        <taxon>Cyanobacteriota</taxon>
        <taxon>Cyanophyceae</taxon>
        <taxon>Coleofasciculales</taxon>
        <taxon>Coleofasciculaceae</taxon>
        <taxon>Funiculus</taxon>
    </lineage>
</organism>
<dbReference type="EMBL" id="JAMPKK010000028">
    <property type="protein sequence ID" value="MEP0865546.1"/>
    <property type="molecule type" value="Genomic_DNA"/>
</dbReference>
<feature type="domain" description="HPt" evidence="4">
    <location>
        <begin position="1"/>
        <end position="103"/>
    </location>
</feature>
<dbReference type="Gene3D" id="1.20.120.160">
    <property type="entry name" value="HPT domain"/>
    <property type="match status" value="1"/>
</dbReference>
<protein>
    <submittedName>
        <fullName evidence="5">Hpt domain-containing protein</fullName>
    </submittedName>
</protein>
<comment type="caution">
    <text evidence="5">The sequence shown here is derived from an EMBL/GenBank/DDBJ whole genome shotgun (WGS) entry which is preliminary data.</text>
</comment>
<evidence type="ECO:0000313" key="5">
    <source>
        <dbReference type="EMBL" id="MEP0865546.1"/>
    </source>
</evidence>
<evidence type="ECO:0000256" key="3">
    <source>
        <dbReference type="SAM" id="MobiDB-lite"/>
    </source>
</evidence>
<dbReference type="InterPro" id="IPR008207">
    <property type="entry name" value="Sig_transdc_His_kin_Hpt_dom"/>
</dbReference>
<feature type="compositionally biased region" description="Polar residues" evidence="3">
    <location>
        <begin position="265"/>
        <end position="276"/>
    </location>
</feature>
<keyword evidence="1" id="KW-0597">Phosphoprotein</keyword>
<dbReference type="Proteomes" id="UP001442494">
    <property type="component" value="Unassembled WGS sequence"/>
</dbReference>
<accession>A0ABV0JQ46</accession>
<keyword evidence="2" id="KW-0175">Coiled coil</keyword>
<dbReference type="SMART" id="SM00073">
    <property type="entry name" value="HPT"/>
    <property type="match status" value="1"/>
</dbReference>
<sequence>MESGKILGFFIEEAKEHLETLEKGLMDLQSVIADQERVNEMFRAAHSVKGGAAMLGFNSIQKVSHRFEDCFKILKEHPVTIDHQLESMFLKGYDTLKELIDRLQGPFGLREDEGEKLVQAAEPNFAQLQAYLDRLVGGGVGAIDELPLQAEPAKPVAKMPPPNFSVQVTAVLKQMLLLFKGAETPSSRQQLQTLCQRLAQLGGGIGTWTMLVKTVHRAIANPKNPYSTLAPIAIKELKQSSDLLQAGKGNAIAPSASLRLLAASPESTPAPTTSVAKTPVQAPTPSPSSPKEITVPLEPRGAAKALAQVFNKEQLLMLAKLLHQASR</sequence>
<dbReference type="InterPro" id="IPR036641">
    <property type="entry name" value="HPT_dom_sf"/>
</dbReference>
<dbReference type="InterPro" id="IPR051315">
    <property type="entry name" value="Bact_Chemotaxis_CheA"/>
</dbReference>
<dbReference type="PANTHER" id="PTHR43395:SF10">
    <property type="entry name" value="CHEMOTAXIS PROTEIN CHEA"/>
    <property type="match status" value="1"/>
</dbReference>
<gene>
    <name evidence="5" type="ORF">NDI37_13825</name>
</gene>
<dbReference type="CDD" id="cd00088">
    <property type="entry name" value="HPT"/>
    <property type="match status" value="1"/>
</dbReference>
<feature type="coiled-coil region" evidence="2">
    <location>
        <begin position="11"/>
        <end position="38"/>
    </location>
</feature>
<evidence type="ECO:0000259" key="4">
    <source>
        <dbReference type="PROSITE" id="PS50894"/>
    </source>
</evidence>
<evidence type="ECO:0000313" key="6">
    <source>
        <dbReference type="Proteomes" id="UP001442494"/>
    </source>
</evidence>
<dbReference type="Pfam" id="PF01627">
    <property type="entry name" value="Hpt"/>
    <property type="match status" value="1"/>
</dbReference>
<dbReference type="SUPFAM" id="SSF47226">
    <property type="entry name" value="Histidine-containing phosphotransfer domain, HPT domain"/>
    <property type="match status" value="1"/>
</dbReference>
<evidence type="ECO:0000256" key="1">
    <source>
        <dbReference type="PROSITE-ProRule" id="PRU00110"/>
    </source>
</evidence>
<proteinExistence type="predicted"/>
<dbReference type="PROSITE" id="PS50894">
    <property type="entry name" value="HPT"/>
    <property type="match status" value="1"/>
</dbReference>
<feature type="region of interest" description="Disordered" evidence="3">
    <location>
        <begin position="265"/>
        <end position="294"/>
    </location>
</feature>
<name>A0ABV0JQ46_9CYAN</name>
<evidence type="ECO:0000256" key="2">
    <source>
        <dbReference type="SAM" id="Coils"/>
    </source>
</evidence>
<reference evidence="5 6" key="1">
    <citation type="submission" date="2022-04" db="EMBL/GenBank/DDBJ databases">
        <title>Positive selection, recombination, and allopatry shape intraspecific diversity of widespread and dominant cyanobacteria.</title>
        <authorList>
            <person name="Wei J."/>
            <person name="Shu W."/>
            <person name="Hu C."/>
        </authorList>
    </citation>
    <scope>NUCLEOTIDE SEQUENCE [LARGE SCALE GENOMIC DNA]</scope>
    <source>
        <strain evidence="5 6">GB2-A5</strain>
    </source>
</reference>